<dbReference type="OrthoDB" id="8420280at2"/>
<sequence>MRVSLRTSLAAFALSSALAGVAAPAFADSYYPGIDPNNPPGTLNQARATMPRAPAMLDPTATGSIDGQPRQQMLYPTGNSGQRYDPGEGDYYPGIVPPTP</sequence>
<accession>A0A178XG75</accession>
<gene>
    <name evidence="3" type="ORF">ATB98_23240</name>
</gene>
<feature type="signal peptide" evidence="2">
    <location>
        <begin position="1"/>
        <end position="27"/>
    </location>
</feature>
<evidence type="ECO:0000256" key="1">
    <source>
        <dbReference type="SAM" id="MobiDB-lite"/>
    </source>
</evidence>
<reference evidence="3 4" key="1">
    <citation type="submission" date="2015-11" db="EMBL/GenBank/DDBJ databases">
        <title>Ensifer anhuiense sp. nov., an effective nitrogen fixation bacterium with Glycine soja.</title>
        <authorList>
            <person name="Yan H."/>
            <person name="Chen W."/>
        </authorList>
    </citation>
    <scope>NUCLEOTIDE SEQUENCE [LARGE SCALE GENOMIC DNA]</scope>
    <source>
        <strain evidence="3 4">LMG 7837</strain>
    </source>
</reference>
<evidence type="ECO:0000313" key="3">
    <source>
        <dbReference type="EMBL" id="OAP34236.1"/>
    </source>
</evidence>
<dbReference type="RefSeq" id="WP_066879503.1">
    <property type="nucleotide sequence ID" value="NZ_LNQB01000102.1"/>
</dbReference>
<evidence type="ECO:0000313" key="4">
    <source>
        <dbReference type="Proteomes" id="UP000078507"/>
    </source>
</evidence>
<dbReference type="AlphaFoldDB" id="A0A178XG75"/>
<organism evidence="3 4">
    <name type="scientific">Sinorhizobium saheli</name>
    <dbReference type="NCBI Taxonomy" id="36856"/>
    <lineage>
        <taxon>Bacteria</taxon>
        <taxon>Pseudomonadati</taxon>
        <taxon>Pseudomonadota</taxon>
        <taxon>Alphaproteobacteria</taxon>
        <taxon>Hyphomicrobiales</taxon>
        <taxon>Rhizobiaceae</taxon>
        <taxon>Sinorhizobium/Ensifer group</taxon>
        <taxon>Sinorhizobium</taxon>
    </lineage>
</organism>
<feature type="compositionally biased region" description="Polar residues" evidence="1">
    <location>
        <begin position="62"/>
        <end position="71"/>
    </location>
</feature>
<feature type="chain" id="PRO_5008096818" evidence="2">
    <location>
        <begin position="28"/>
        <end position="100"/>
    </location>
</feature>
<name>A0A178XG75_SINSA</name>
<feature type="region of interest" description="Disordered" evidence="1">
    <location>
        <begin position="62"/>
        <end position="100"/>
    </location>
</feature>
<keyword evidence="4" id="KW-1185">Reference proteome</keyword>
<dbReference type="EMBL" id="LNQB01000102">
    <property type="protein sequence ID" value="OAP34236.1"/>
    <property type="molecule type" value="Genomic_DNA"/>
</dbReference>
<keyword evidence="2" id="KW-0732">Signal</keyword>
<dbReference type="Proteomes" id="UP000078507">
    <property type="component" value="Unassembled WGS sequence"/>
</dbReference>
<comment type="caution">
    <text evidence="3">The sequence shown here is derived from an EMBL/GenBank/DDBJ whole genome shotgun (WGS) entry which is preliminary data.</text>
</comment>
<proteinExistence type="predicted"/>
<evidence type="ECO:0000256" key="2">
    <source>
        <dbReference type="SAM" id="SignalP"/>
    </source>
</evidence>
<protein>
    <submittedName>
        <fullName evidence="3">Uncharacterized protein</fullName>
    </submittedName>
</protein>